<evidence type="ECO:0000256" key="7">
    <source>
        <dbReference type="ARBA" id="ARBA00023136"/>
    </source>
</evidence>
<dbReference type="InterPro" id="IPR039426">
    <property type="entry name" value="TonB-dep_rcpt-like"/>
</dbReference>
<dbReference type="eggNOG" id="COG4206">
    <property type="taxonomic scope" value="Bacteria"/>
</dbReference>
<dbReference type="EMBL" id="BA000045">
    <property type="protein sequence ID" value="BAC92237.1"/>
    <property type="molecule type" value="Genomic_DNA"/>
</dbReference>
<evidence type="ECO:0000256" key="9">
    <source>
        <dbReference type="ARBA" id="ARBA00023237"/>
    </source>
</evidence>
<feature type="domain" description="TonB-dependent receptor plug" evidence="14">
    <location>
        <begin position="130"/>
        <end position="238"/>
    </location>
</feature>
<evidence type="ECO:0000256" key="6">
    <source>
        <dbReference type="ARBA" id="ARBA00023077"/>
    </source>
</evidence>
<keyword evidence="16" id="KW-1185">Reference proteome</keyword>
<dbReference type="GO" id="GO:0015344">
    <property type="term" value="F:siderophore uptake transmembrane transporter activity"/>
    <property type="evidence" value="ECO:0000318"/>
    <property type="project" value="GO_Central"/>
</dbReference>
<accession>Q7NDD9</accession>
<keyword evidence="4 10" id="KW-0812">Transmembrane</keyword>
<organism evidence="15 16">
    <name type="scientific">Gloeobacter violaceus (strain ATCC 29082 / PCC 7421)</name>
    <dbReference type="NCBI Taxonomy" id="251221"/>
    <lineage>
        <taxon>Bacteria</taxon>
        <taxon>Bacillati</taxon>
        <taxon>Cyanobacteriota</taxon>
        <taxon>Cyanophyceae</taxon>
        <taxon>Gloeobacterales</taxon>
        <taxon>Gloeobacteraceae</taxon>
        <taxon>Gloeobacter</taxon>
    </lineage>
</organism>
<feature type="compositionally biased region" description="Low complexity" evidence="12">
    <location>
        <begin position="97"/>
        <end position="107"/>
    </location>
</feature>
<evidence type="ECO:0000256" key="12">
    <source>
        <dbReference type="SAM" id="MobiDB-lite"/>
    </source>
</evidence>
<name>Q7NDD9_GLOVI</name>
<evidence type="ECO:0000259" key="13">
    <source>
        <dbReference type="Pfam" id="PF00593"/>
    </source>
</evidence>
<dbReference type="InParanoid" id="Q7NDD9"/>
<keyword evidence="7 10" id="KW-0472">Membrane</keyword>
<dbReference type="InterPro" id="IPR037066">
    <property type="entry name" value="Plug_dom_sf"/>
</dbReference>
<dbReference type="KEGG" id="gvi:glr4296"/>
<keyword evidence="6 11" id="KW-0798">TonB box</keyword>
<dbReference type="GO" id="GO:0009279">
    <property type="term" value="C:cell outer membrane"/>
    <property type="evidence" value="ECO:0000318"/>
    <property type="project" value="GO_Central"/>
</dbReference>
<dbReference type="SUPFAM" id="SSF56935">
    <property type="entry name" value="Porins"/>
    <property type="match status" value="1"/>
</dbReference>
<dbReference type="Pfam" id="PF07715">
    <property type="entry name" value="Plug"/>
    <property type="match status" value="1"/>
</dbReference>
<feature type="domain" description="TonB-dependent receptor-like beta-barrel" evidence="13">
    <location>
        <begin position="454"/>
        <end position="888"/>
    </location>
</feature>
<evidence type="ECO:0000256" key="8">
    <source>
        <dbReference type="ARBA" id="ARBA00023170"/>
    </source>
</evidence>
<dbReference type="InterPro" id="IPR012910">
    <property type="entry name" value="Plug_dom"/>
</dbReference>
<evidence type="ECO:0000256" key="2">
    <source>
        <dbReference type="ARBA" id="ARBA00022448"/>
    </source>
</evidence>
<evidence type="ECO:0000256" key="3">
    <source>
        <dbReference type="ARBA" id="ARBA00022452"/>
    </source>
</evidence>
<keyword evidence="9 10" id="KW-0998">Cell outer membrane</keyword>
<evidence type="ECO:0000256" key="10">
    <source>
        <dbReference type="PROSITE-ProRule" id="PRU01360"/>
    </source>
</evidence>
<dbReference type="GO" id="GO:0044718">
    <property type="term" value="P:siderophore transmembrane transport"/>
    <property type="evidence" value="ECO:0000318"/>
    <property type="project" value="GO_Central"/>
</dbReference>
<reference evidence="15 16" key="1">
    <citation type="journal article" date="2003" name="DNA Res.">
        <title>Complete genome structure of Gloeobacter violaceus PCC 7421, a cyanobacterium that lacks thylakoids.</title>
        <authorList>
            <person name="Nakamura Y."/>
            <person name="Kaneko T."/>
            <person name="Sato S."/>
            <person name="Mimuro M."/>
            <person name="Miyashita H."/>
            <person name="Tsuchiya T."/>
            <person name="Sasamoto S."/>
            <person name="Watanabe A."/>
            <person name="Kawashima K."/>
            <person name="Kishida Y."/>
            <person name="Kiyokawa C."/>
            <person name="Kohara M."/>
            <person name="Matsumoto M."/>
            <person name="Matsuno A."/>
            <person name="Nakazaki N."/>
            <person name="Shimpo S."/>
            <person name="Takeuchi C."/>
            <person name="Yamada M."/>
            <person name="Tabata S."/>
        </authorList>
    </citation>
    <scope>NUCLEOTIDE SEQUENCE [LARGE SCALE GENOMIC DNA]</scope>
    <source>
        <strain evidence="16">ATCC 29082 / PCC 7421</strain>
    </source>
</reference>
<evidence type="ECO:0000256" key="4">
    <source>
        <dbReference type="ARBA" id="ARBA00022692"/>
    </source>
</evidence>
<dbReference type="HOGENOM" id="CLU_008287_7_0_3"/>
<comment type="subcellular location">
    <subcellularLocation>
        <location evidence="1 10">Cell outer membrane</location>
        <topology evidence="1 10">Multi-pass membrane protein</topology>
    </subcellularLocation>
</comment>
<dbReference type="AlphaFoldDB" id="Q7NDD9"/>
<keyword evidence="8" id="KW-0675">Receptor</keyword>
<dbReference type="eggNOG" id="COG4771">
    <property type="taxonomic scope" value="Bacteria"/>
</dbReference>
<keyword evidence="2 10" id="KW-0813">Transport</keyword>
<dbReference type="Gene3D" id="2.40.170.20">
    <property type="entry name" value="TonB-dependent receptor, beta-barrel domain"/>
    <property type="match status" value="1"/>
</dbReference>
<evidence type="ECO:0000259" key="14">
    <source>
        <dbReference type="Pfam" id="PF07715"/>
    </source>
</evidence>
<keyword evidence="5" id="KW-0732">Signal</keyword>
<evidence type="ECO:0000256" key="5">
    <source>
        <dbReference type="ARBA" id="ARBA00022729"/>
    </source>
</evidence>
<dbReference type="STRING" id="251221.gene:10761815"/>
<reference evidence="15 16" key="2">
    <citation type="journal article" date="2003" name="DNA Res.">
        <title>Complete genome structure of Gloeobacter violaceus PCC 7421, a cyanobacterium that lacks thylakoids (supplement).</title>
        <authorList>
            <person name="Nakamura Y."/>
            <person name="Kaneko T."/>
            <person name="Sato S."/>
            <person name="Mimuro M."/>
            <person name="Miyashita H."/>
            <person name="Tsuchiya T."/>
            <person name="Sasamoto S."/>
            <person name="Watanabe A."/>
            <person name="Kawashima K."/>
            <person name="Kishida Y."/>
            <person name="Kiyokawa C."/>
            <person name="Kohara M."/>
            <person name="Matsumoto M."/>
            <person name="Matsuno A."/>
            <person name="Nakazaki N."/>
            <person name="Shimpo S."/>
            <person name="Takeuchi C."/>
            <person name="Yamada M."/>
            <person name="Tabata S."/>
        </authorList>
    </citation>
    <scope>NUCLEOTIDE SEQUENCE [LARGE SCALE GENOMIC DNA]</scope>
    <source>
        <strain evidence="16">ATCC 29082 / PCC 7421</strain>
    </source>
</reference>
<dbReference type="InterPro" id="IPR000531">
    <property type="entry name" value="Beta-barrel_TonB"/>
</dbReference>
<dbReference type="EnsemblBacteria" id="BAC92237">
    <property type="protein sequence ID" value="BAC92237"/>
    <property type="gene ID" value="BAC92237"/>
</dbReference>
<dbReference type="InterPro" id="IPR036942">
    <property type="entry name" value="Beta-barrel_TonB_sf"/>
</dbReference>
<evidence type="ECO:0000256" key="1">
    <source>
        <dbReference type="ARBA" id="ARBA00004571"/>
    </source>
</evidence>
<evidence type="ECO:0000256" key="11">
    <source>
        <dbReference type="RuleBase" id="RU003357"/>
    </source>
</evidence>
<dbReference type="CDD" id="cd01347">
    <property type="entry name" value="ligand_gated_channel"/>
    <property type="match status" value="1"/>
</dbReference>
<dbReference type="PANTHER" id="PTHR30069">
    <property type="entry name" value="TONB-DEPENDENT OUTER MEMBRANE RECEPTOR"/>
    <property type="match status" value="1"/>
</dbReference>
<evidence type="ECO:0000313" key="15">
    <source>
        <dbReference type="EMBL" id="BAC92237.1"/>
    </source>
</evidence>
<sequence>MNKRIGSGMESRFVSALVLLAGSFTVGWTSAVSAEVPPPVLARASAPEPIRAQDLLREHTGRQAIDLKAVPSAWDWTQPVIEPQVGQAPPAAPTPAPAATAEEPATAQQTDEGDFLDEVAVTATRRPTRARDSTQSVNVIKREDFQAQGAVTVSDALLLIPGFNNSTPALGGQSNLSANFLRGFGDTQYVVLRDGVRLGSPFNGRSDVSALVLDDLERIEVITGGSTLRYGSGSVGGVINLITETPKGPPKLSLSYQYGSYSFNRFVGKYSGGDDTFSYNLIFTGIAAGNNYPFGFTLPTSPQFYGPNDVVTGSSCVGPLGRACGDGSLPNGTNLYGFLKPEVGPPTKVQGINDLSHVGNDNYMGKFTFKPDTDNKLTLRLNQHNLSIGDRSPGYFDYNICGFFTGPTTTSNGTYFNNDFGVAARFLPLNAQGQEVRCPVQTYLPVTPSSTLAFPFNYSRNYAGNLSVPTGTAFPQAERAQGDDSFFRQRSLSETEASLTWDWDISPSQSVNSYLAYYKQSLNFFRPNLYYYNTDVLGGQAANGPTASGVGELQVGPVFRPYIEGQRFEVQSTYNVQLSPGQILSVGANFVQDRIYVQTNTDRDDFNVLTVSYQDVATSRTSIFIVDDISFSDLLKTNFGVRYTYSDQFGQILTPAAGVRVNLANNLSLRGNYSQVFNAPSLNNLYISTGTYGQNTGIPNPNLKPETGITFDVGVDYSPLRNLFVKLTYFSTYVDNTFQRRIFLNPNFTPGSTTESIIIDQTINLGSRRGNGIEFSADWRFADQWQLRAIWTNVDARPYGNYSDDIDSFTYPNFKEYQDYNIPYNSAIGALTYANKGLTATLLARYDDGKYRFRGDNSTRVPSWFTLDLNVEIPITPLFTLTGSVFNLTDTQYEYLDANPAPGTTFRIGGRFDIGG</sequence>
<keyword evidence="3 10" id="KW-1134">Transmembrane beta strand</keyword>
<dbReference type="OrthoDB" id="427542at2"/>
<dbReference type="PANTHER" id="PTHR30069:SF29">
    <property type="entry name" value="HEMOGLOBIN AND HEMOGLOBIN-HAPTOGLOBIN-BINDING PROTEIN 1-RELATED"/>
    <property type="match status" value="1"/>
</dbReference>
<feature type="region of interest" description="Disordered" evidence="12">
    <location>
        <begin position="84"/>
        <end position="114"/>
    </location>
</feature>
<protein>
    <submittedName>
        <fullName evidence="15">Glr4296 protein</fullName>
    </submittedName>
</protein>
<dbReference type="PROSITE" id="PS52016">
    <property type="entry name" value="TONB_DEPENDENT_REC_3"/>
    <property type="match status" value="1"/>
</dbReference>
<comment type="similarity">
    <text evidence="10 11">Belongs to the TonB-dependent receptor family.</text>
</comment>
<proteinExistence type="inferred from homology"/>
<dbReference type="Proteomes" id="UP000000557">
    <property type="component" value="Chromosome"/>
</dbReference>
<dbReference type="Gene3D" id="2.170.130.10">
    <property type="entry name" value="TonB-dependent receptor, plug domain"/>
    <property type="match status" value="1"/>
</dbReference>
<evidence type="ECO:0000313" key="16">
    <source>
        <dbReference type="Proteomes" id="UP000000557"/>
    </source>
</evidence>
<dbReference type="PhylomeDB" id="Q7NDD9"/>
<dbReference type="Pfam" id="PF00593">
    <property type="entry name" value="TonB_dep_Rec_b-barrel"/>
    <property type="match status" value="1"/>
</dbReference>
<gene>
    <name evidence="15" type="ordered locus">glr4296</name>
</gene>